<keyword evidence="2" id="KW-1185">Reference proteome</keyword>
<dbReference type="Proteomes" id="UP000515164">
    <property type="component" value="Unplaced"/>
</dbReference>
<name>A0A6P8NAN9_9HYME</name>
<accession>A0A6P8NAN9</accession>
<dbReference type="GeneID" id="117215807"/>
<evidence type="ECO:0000256" key="1">
    <source>
        <dbReference type="SAM" id="SignalP"/>
    </source>
</evidence>
<dbReference type="AlphaFoldDB" id="A0A6P8NAN9"/>
<evidence type="ECO:0000313" key="2">
    <source>
        <dbReference type="Proteomes" id="UP000515164"/>
    </source>
</evidence>
<dbReference type="KEGG" id="bbif:117215807"/>
<reference evidence="3" key="1">
    <citation type="submission" date="2025-08" db="UniProtKB">
        <authorList>
            <consortium name="RefSeq"/>
        </authorList>
    </citation>
    <scope>IDENTIFICATION</scope>
    <source>
        <tissue evidence="3">Muscle</tissue>
    </source>
</reference>
<keyword evidence="1" id="KW-0732">Signal</keyword>
<dbReference type="RefSeq" id="XP_033318173.1">
    <property type="nucleotide sequence ID" value="XM_033462282.1"/>
</dbReference>
<feature type="chain" id="PRO_5027999049" evidence="1">
    <location>
        <begin position="20"/>
        <end position="127"/>
    </location>
</feature>
<gene>
    <name evidence="3" type="primary">LOC117215807</name>
</gene>
<proteinExistence type="predicted"/>
<evidence type="ECO:0000313" key="3">
    <source>
        <dbReference type="RefSeq" id="XP_033318173.1"/>
    </source>
</evidence>
<sequence>MVLLLVYKVAVRLPSCAHACYQPTPPGSYNGFQSPFVSTETWTPSGAYTHSRVQCKCIIYLTEIYNRFPRFAVYDLEQGMNSQYWLSISYSSINKRSKSSYSPNLKTKNDAIITILYETSQDTLKIT</sequence>
<protein>
    <submittedName>
        <fullName evidence="3">Uncharacterized protein LOC117215807</fullName>
    </submittedName>
</protein>
<feature type="signal peptide" evidence="1">
    <location>
        <begin position="1"/>
        <end position="19"/>
    </location>
</feature>
<organism evidence="2 3">
    <name type="scientific">Bombus bifarius</name>
    <dbReference type="NCBI Taxonomy" id="103933"/>
    <lineage>
        <taxon>Eukaryota</taxon>
        <taxon>Metazoa</taxon>
        <taxon>Ecdysozoa</taxon>
        <taxon>Arthropoda</taxon>
        <taxon>Hexapoda</taxon>
        <taxon>Insecta</taxon>
        <taxon>Pterygota</taxon>
        <taxon>Neoptera</taxon>
        <taxon>Endopterygota</taxon>
        <taxon>Hymenoptera</taxon>
        <taxon>Apocrita</taxon>
        <taxon>Aculeata</taxon>
        <taxon>Apoidea</taxon>
        <taxon>Anthophila</taxon>
        <taxon>Apidae</taxon>
        <taxon>Bombus</taxon>
        <taxon>Pyrobombus</taxon>
    </lineage>
</organism>